<dbReference type="EC" id="3.4.-.-" evidence="8"/>
<keyword evidence="6 8" id="KW-0862">Zinc</keyword>
<reference evidence="10 11" key="2">
    <citation type="submission" date="2018-12" db="EMBL/GenBank/DDBJ databases">
        <title>Simiduia agarivorans gen. nov., sp. nov., a marine, agarolytic bacterium isolated from shallow coastal water from Keelung, Taiwan.</title>
        <authorList>
            <person name="Shieh W.Y."/>
        </authorList>
    </citation>
    <scope>NUCLEOTIDE SEQUENCE [LARGE SCALE GENOMIC DNA]</scope>
    <source>
        <strain evidence="10 11">GTF-13</strain>
    </source>
</reference>
<feature type="active site" description="Proton donor" evidence="8">
    <location>
        <position position="202"/>
    </location>
</feature>
<comment type="similarity">
    <text evidence="8">Belongs to the peptidase M48 family. BepA subfamily.</text>
</comment>
<keyword evidence="5 8" id="KW-0378">Hydrolase</keyword>
<dbReference type="GO" id="GO:0016020">
    <property type="term" value="C:membrane"/>
    <property type="evidence" value="ECO:0007669"/>
    <property type="project" value="InterPro"/>
</dbReference>
<accession>A0A3P3VN43</accession>
<evidence type="ECO:0000256" key="1">
    <source>
        <dbReference type="ARBA" id="ARBA00022670"/>
    </source>
</evidence>
<comment type="cofactor">
    <cofactor evidence="8">
        <name>Zn(2+)</name>
        <dbReference type="ChEBI" id="CHEBI:29105"/>
    </cofactor>
    <text evidence="8">Binds 1 zinc ion per subunit.</text>
</comment>
<organism evidence="10 11">
    <name type="scientific">Aestuariirhabdus litorea</name>
    <dbReference type="NCBI Taxonomy" id="2528527"/>
    <lineage>
        <taxon>Bacteria</taxon>
        <taxon>Pseudomonadati</taxon>
        <taxon>Pseudomonadota</taxon>
        <taxon>Gammaproteobacteria</taxon>
        <taxon>Oceanospirillales</taxon>
        <taxon>Aestuariirhabdaceae</taxon>
        <taxon>Aestuariirhabdus</taxon>
    </lineage>
</organism>
<evidence type="ECO:0000256" key="3">
    <source>
        <dbReference type="ARBA" id="ARBA00022729"/>
    </source>
</evidence>
<dbReference type="Gene3D" id="1.25.40.10">
    <property type="entry name" value="Tetratricopeptide repeat domain"/>
    <property type="match status" value="1"/>
</dbReference>
<protein>
    <recommendedName>
        <fullName evidence="8">Putative beta-barrel assembly-enhancing protease</fullName>
        <ecNumber evidence="8">3.4.-.-</ecNumber>
    </recommendedName>
</protein>
<evidence type="ECO:0000256" key="6">
    <source>
        <dbReference type="ARBA" id="ARBA00022833"/>
    </source>
</evidence>
<evidence type="ECO:0000259" key="9">
    <source>
        <dbReference type="Pfam" id="PF01435"/>
    </source>
</evidence>
<keyword evidence="7 8" id="KW-0482">Metalloprotease</keyword>
<feature type="binding site" evidence="8">
    <location>
        <position position="198"/>
    </location>
    <ligand>
        <name>Zn(2+)</name>
        <dbReference type="ChEBI" id="CHEBI:29105"/>
        <note>catalytic</note>
    </ligand>
</feature>
<dbReference type="AlphaFoldDB" id="A0A3P3VN43"/>
<dbReference type="Proteomes" id="UP000280792">
    <property type="component" value="Unassembled WGS sequence"/>
</dbReference>
<evidence type="ECO:0000256" key="2">
    <source>
        <dbReference type="ARBA" id="ARBA00022723"/>
    </source>
</evidence>
<dbReference type="PANTHER" id="PTHR22726">
    <property type="entry name" value="METALLOENDOPEPTIDASE OMA1"/>
    <property type="match status" value="1"/>
</dbReference>
<evidence type="ECO:0000313" key="11">
    <source>
        <dbReference type="Proteomes" id="UP000280792"/>
    </source>
</evidence>
<dbReference type="InterPro" id="IPR011990">
    <property type="entry name" value="TPR-like_helical_dom_sf"/>
</dbReference>
<dbReference type="Gene3D" id="3.30.2010.10">
    <property type="entry name" value="Metalloproteases ('zincins'), catalytic domain"/>
    <property type="match status" value="1"/>
</dbReference>
<evidence type="ECO:0000256" key="7">
    <source>
        <dbReference type="ARBA" id="ARBA00023049"/>
    </source>
</evidence>
<evidence type="ECO:0000256" key="4">
    <source>
        <dbReference type="ARBA" id="ARBA00022764"/>
    </source>
</evidence>
<keyword evidence="2 8" id="KW-0479">Metal-binding</keyword>
<comment type="caution">
    <text evidence="10">The sequence shown here is derived from an EMBL/GenBank/DDBJ whole genome shotgun (WGS) entry which is preliminary data.</text>
</comment>
<keyword evidence="11" id="KW-1185">Reference proteome</keyword>
<reference evidence="10 11" key="1">
    <citation type="submission" date="2018-08" db="EMBL/GenBank/DDBJ databases">
        <authorList>
            <person name="Khan S.A."/>
        </authorList>
    </citation>
    <scope>NUCLEOTIDE SEQUENCE [LARGE SCALE GENOMIC DNA]</scope>
    <source>
        <strain evidence="10 11">GTF-13</strain>
    </source>
</reference>
<dbReference type="GO" id="GO:0042597">
    <property type="term" value="C:periplasmic space"/>
    <property type="evidence" value="ECO:0007669"/>
    <property type="project" value="UniProtKB-SubCell"/>
</dbReference>
<feature type="signal peptide" evidence="8">
    <location>
        <begin position="1"/>
        <end position="24"/>
    </location>
</feature>
<dbReference type="GO" id="GO:0004222">
    <property type="term" value="F:metalloendopeptidase activity"/>
    <property type="evidence" value="ECO:0007669"/>
    <property type="project" value="InterPro"/>
</dbReference>
<evidence type="ECO:0000256" key="5">
    <source>
        <dbReference type="ARBA" id="ARBA00022801"/>
    </source>
</evidence>
<sequence precursor="true">MHRIAKVVALGSLSCLCTLSPLQAQEQALPALGDSSSAIVTAQQEHYLGRAWLQALRRQAPTIDDPEMKEYTESLIYRLVETSEVRDRRLEVVILDSPELNAFAVPGGIVGINSGLFLYADSEQEFASVLAHELAHLSQRHFARNVEEAERNRIPSLAATLASVLLMAAGGGDAGIATLATSQAAFQSQQMKFSRQNEREADNVGIQNLARANMDPRAMPSMFESMNRASRFSGQKPPEFLSTHPVTENRISESRARAEQYPLKHYQDNPSYHLMRVKAQIHHNRDINKLIERYESELKNGSSTPPFAVRYGLALALTKAQRLDEAEQALAPLLKEAPDNRHYLIAQALIDSERGQYAAADKRLKGALELTPENLPLTMNYANILVAERKYKPAEQLLSQLVSSRPNDPDVWYILAEVRGLAKDITGVHLARAEFFRLTGDLDQAIQHLEYAQTQVQGNFALTTKVEQQIKDLRAYQKDVGF</sequence>
<proteinExistence type="inferred from homology"/>
<feature type="domain" description="Peptidase M48" evidence="9">
    <location>
        <begin position="70"/>
        <end position="256"/>
    </location>
</feature>
<keyword evidence="1 8" id="KW-0645">Protease</keyword>
<dbReference type="InterPro" id="IPR001915">
    <property type="entry name" value="Peptidase_M48"/>
</dbReference>
<dbReference type="GO" id="GO:0008270">
    <property type="term" value="F:zinc ion binding"/>
    <property type="evidence" value="ECO:0007669"/>
    <property type="project" value="UniProtKB-UniRule"/>
</dbReference>
<dbReference type="Pfam" id="PF14559">
    <property type="entry name" value="TPR_19"/>
    <property type="match status" value="1"/>
</dbReference>
<evidence type="ECO:0000256" key="8">
    <source>
        <dbReference type="HAMAP-Rule" id="MF_00997"/>
    </source>
</evidence>
<keyword evidence="3 8" id="KW-0732">Signal</keyword>
<evidence type="ECO:0000313" key="10">
    <source>
        <dbReference type="EMBL" id="RRJ84182.1"/>
    </source>
</evidence>
<dbReference type="CDD" id="cd07324">
    <property type="entry name" value="M48C_Oma1-like"/>
    <property type="match status" value="1"/>
</dbReference>
<dbReference type="PANTHER" id="PTHR22726:SF1">
    <property type="entry name" value="METALLOENDOPEPTIDASE OMA1, MITOCHONDRIAL"/>
    <property type="match status" value="1"/>
</dbReference>
<feature type="active site" evidence="8">
    <location>
        <position position="133"/>
    </location>
</feature>
<dbReference type="SUPFAM" id="SSF48452">
    <property type="entry name" value="TPR-like"/>
    <property type="match status" value="1"/>
</dbReference>
<gene>
    <name evidence="10" type="ORF">D0544_03425</name>
</gene>
<dbReference type="InterPro" id="IPR030873">
    <property type="entry name" value="Protease_BepA"/>
</dbReference>
<comment type="function">
    <text evidence="8">Functions as both a chaperone and a metalloprotease. Maintains the integrity of the outer membrane by promoting either the assembly or the elimination of outer membrane proteins, depending on their folding state.</text>
</comment>
<comment type="subcellular location">
    <subcellularLocation>
        <location evidence="8">Periplasm</location>
    </subcellularLocation>
</comment>
<feature type="chain" id="PRO_5018340519" description="Putative beta-barrel assembly-enhancing protease" evidence="8">
    <location>
        <begin position="25"/>
        <end position="482"/>
    </location>
</feature>
<keyword evidence="4 8" id="KW-0574">Periplasm</keyword>
<feature type="binding site" evidence="8">
    <location>
        <position position="136"/>
    </location>
    <ligand>
        <name>Zn(2+)</name>
        <dbReference type="ChEBI" id="CHEBI:29105"/>
        <note>catalytic</note>
    </ligand>
</feature>
<dbReference type="HAMAP" id="MF_00997">
    <property type="entry name" value="Protease_BepA"/>
    <property type="match status" value="1"/>
</dbReference>
<dbReference type="Pfam" id="PF01435">
    <property type="entry name" value="Peptidase_M48"/>
    <property type="match status" value="1"/>
</dbReference>
<dbReference type="EMBL" id="QWEZ01000001">
    <property type="protein sequence ID" value="RRJ84182.1"/>
    <property type="molecule type" value="Genomic_DNA"/>
</dbReference>
<dbReference type="InterPro" id="IPR051156">
    <property type="entry name" value="Mito/Outer_Membr_Metalloprot"/>
</dbReference>
<feature type="binding site" evidence="8">
    <location>
        <position position="132"/>
    </location>
    <ligand>
        <name>Zn(2+)</name>
        <dbReference type="ChEBI" id="CHEBI:29105"/>
        <note>catalytic</note>
    </ligand>
</feature>
<name>A0A3P3VN43_9GAMM</name>
<dbReference type="GO" id="GO:0051603">
    <property type="term" value="P:proteolysis involved in protein catabolic process"/>
    <property type="evidence" value="ECO:0007669"/>
    <property type="project" value="TreeGrafter"/>
</dbReference>
<dbReference type="RefSeq" id="WP_125014608.1">
    <property type="nucleotide sequence ID" value="NZ_QWEZ01000001.1"/>
</dbReference>